<proteinExistence type="predicted"/>
<feature type="coiled-coil region" evidence="1">
    <location>
        <begin position="217"/>
        <end position="244"/>
    </location>
</feature>
<name>A0A6H1ZBK6_9ZZZZ</name>
<dbReference type="Pfam" id="PF13476">
    <property type="entry name" value="AAA_23"/>
    <property type="match status" value="1"/>
</dbReference>
<dbReference type="GO" id="GO:0016887">
    <property type="term" value="F:ATP hydrolysis activity"/>
    <property type="evidence" value="ECO:0007669"/>
    <property type="project" value="InterPro"/>
</dbReference>
<evidence type="ECO:0000256" key="1">
    <source>
        <dbReference type="SAM" id="Coils"/>
    </source>
</evidence>
<evidence type="ECO:0000259" key="2">
    <source>
        <dbReference type="Pfam" id="PF13476"/>
    </source>
</evidence>
<evidence type="ECO:0000313" key="4">
    <source>
        <dbReference type="EMBL" id="QJH94904.1"/>
    </source>
</evidence>
<dbReference type="SUPFAM" id="SSF52540">
    <property type="entry name" value="P-loop containing nucleoside triphosphate hydrolases"/>
    <property type="match status" value="1"/>
</dbReference>
<evidence type="ECO:0000313" key="3">
    <source>
        <dbReference type="EMBL" id="QJA44757.1"/>
    </source>
</evidence>
<dbReference type="InterPro" id="IPR038729">
    <property type="entry name" value="Rad50/SbcC_AAA"/>
</dbReference>
<dbReference type="AlphaFoldDB" id="A0A6H1ZBK6"/>
<dbReference type="Gene3D" id="3.40.50.300">
    <property type="entry name" value="P-loop containing nucleotide triphosphate hydrolases"/>
    <property type="match status" value="1"/>
</dbReference>
<dbReference type="EMBL" id="MT143980">
    <property type="protein sequence ID" value="QJA44757.1"/>
    <property type="molecule type" value="Genomic_DNA"/>
</dbReference>
<gene>
    <name evidence="3" type="ORF">TM448A00147_0016</name>
    <name evidence="4" type="ORF">TM448B00305_0025</name>
</gene>
<protein>
    <submittedName>
        <fullName evidence="3">Putative ATPase domain containing protein</fullName>
    </submittedName>
</protein>
<dbReference type="GO" id="GO:0006302">
    <property type="term" value="P:double-strand break repair"/>
    <property type="evidence" value="ECO:0007669"/>
    <property type="project" value="InterPro"/>
</dbReference>
<dbReference type="InterPro" id="IPR027417">
    <property type="entry name" value="P-loop_NTPase"/>
</dbReference>
<accession>A0A6H1ZBK6</accession>
<reference evidence="3" key="1">
    <citation type="submission" date="2020-03" db="EMBL/GenBank/DDBJ databases">
        <title>The deep terrestrial virosphere.</title>
        <authorList>
            <person name="Holmfeldt K."/>
            <person name="Nilsson E."/>
            <person name="Simone D."/>
            <person name="Lopez-Fernandez M."/>
            <person name="Wu X."/>
            <person name="de Brujin I."/>
            <person name="Lundin D."/>
            <person name="Andersson A."/>
            <person name="Bertilsson S."/>
            <person name="Dopson M."/>
        </authorList>
    </citation>
    <scope>NUCLEOTIDE SEQUENCE</scope>
    <source>
        <strain evidence="3">TM448A00147</strain>
        <strain evidence="4">TM448B00305</strain>
    </source>
</reference>
<feature type="domain" description="Rad50/SbcC-type AAA" evidence="2">
    <location>
        <begin position="7"/>
        <end position="245"/>
    </location>
</feature>
<sequence length="435" mass="47745">MTKIIGLQIENVKRIGALDLVFDPNHNFVVLGGRNEQGKSSTLDALEMLLRGKKAMPPEPVRRGARKSKIAGELDNGDRIKRIIHDDGRDTLVVTDKEGNKRPRAQTYLDGMLGPIFFDPEEFSRMDEKSQNETLRKLIRLDTAKLDHERDKLYAERTAENREVKRIKALLDSTHKHEVPAQEVSIAALTEEMTRLAEVVAGNATVRAEAQQRATKAEELRATVVEAEKVVHEANERFTQAQADLVATRARADAATKAAAVSACEIDALTDPNLDAVHEKIRTAEATNRLVRENQARAALATALRTVEENSAVLTEDISEIDEEKAALIANAKMPIEGLGFDGNIVTYQGIPFKEQASQSARVRVSAMIGVAMNPDIRVLLIRAGSFCDGDALAALEAVANETDTLMLVEMVTRNAADEEMCTYVIEDGAVRDGS</sequence>
<dbReference type="EMBL" id="MT144608">
    <property type="protein sequence ID" value="QJH94904.1"/>
    <property type="molecule type" value="Genomic_DNA"/>
</dbReference>
<keyword evidence="1" id="KW-0175">Coiled coil</keyword>
<organism evidence="3">
    <name type="scientific">viral metagenome</name>
    <dbReference type="NCBI Taxonomy" id="1070528"/>
    <lineage>
        <taxon>unclassified sequences</taxon>
        <taxon>metagenomes</taxon>
        <taxon>organismal metagenomes</taxon>
    </lineage>
</organism>